<dbReference type="PROSITE" id="PS51186">
    <property type="entry name" value="GNAT"/>
    <property type="match status" value="1"/>
</dbReference>
<feature type="domain" description="N-acetyltransferase" evidence="3">
    <location>
        <begin position="18"/>
        <end position="161"/>
    </location>
</feature>
<sequence>MLKLVPMSKSEFTEYESVALANYASDLLKADRRNPNTAAARADEAFRKILSKGQDTPDHHFFVLFESNASAGVGWLWLGETTSEYGRSAFIYDILVRPEYRGQGHGTRALQAAEVWASALGMQHIDLHVFGHNTGAQRLYNRAGYCATNIRMRRMLAGVTQ</sequence>
<evidence type="ECO:0000256" key="1">
    <source>
        <dbReference type="ARBA" id="ARBA00022679"/>
    </source>
</evidence>
<accession>A0A1G8A9P9</accession>
<gene>
    <name evidence="4" type="ORF">SAMN05216466_107342</name>
</gene>
<dbReference type="PANTHER" id="PTHR43420:SF52">
    <property type="entry name" value="N-ACETYLTRANSFERASE YODP"/>
    <property type="match status" value="1"/>
</dbReference>
<organism evidence="4 5">
    <name type="scientific">Paraburkholderia phenazinium</name>
    <dbReference type="NCBI Taxonomy" id="60549"/>
    <lineage>
        <taxon>Bacteria</taxon>
        <taxon>Pseudomonadati</taxon>
        <taxon>Pseudomonadota</taxon>
        <taxon>Betaproteobacteria</taxon>
        <taxon>Burkholderiales</taxon>
        <taxon>Burkholderiaceae</taxon>
        <taxon>Paraburkholderia</taxon>
    </lineage>
</organism>
<reference evidence="4 5" key="1">
    <citation type="submission" date="2016-10" db="EMBL/GenBank/DDBJ databases">
        <authorList>
            <person name="de Groot N.N."/>
        </authorList>
    </citation>
    <scope>NUCLEOTIDE SEQUENCE [LARGE SCALE GENOMIC DNA]</scope>
    <source>
        <strain evidence="4 5">LMG 2247</strain>
    </source>
</reference>
<dbReference type="InterPro" id="IPR000182">
    <property type="entry name" value="GNAT_dom"/>
</dbReference>
<evidence type="ECO:0000313" key="4">
    <source>
        <dbReference type="EMBL" id="SDH17070.1"/>
    </source>
</evidence>
<dbReference type="Pfam" id="PF00583">
    <property type="entry name" value="Acetyltransf_1"/>
    <property type="match status" value="1"/>
</dbReference>
<dbReference type="CDD" id="cd04301">
    <property type="entry name" value="NAT_SF"/>
    <property type="match status" value="1"/>
</dbReference>
<evidence type="ECO:0000256" key="2">
    <source>
        <dbReference type="ARBA" id="ARBA00023315"/>
    </source>
</evidence>
<dbReference type="Proteomes" id="UP000199706">
    <property type="component" value="Unassembled WGS sequence"/>
</dbReference>
<dbReference type="InterPro" id="IPR016181">
    <property type="entry name" value="Acyl_CoA_acyltransferase"/>
</dbReference>
<dbReference type="GO" id="GO:0005840">
    <property type="term" value="C:ribosome"/>
    <property type="evidence" value="ECO:0007669"/>
    <property type="project" value="UniProtKB-KW"/>
</dbReference>
<dbReference type="OrthoDB" id="70840at2"/>
<keyword evidence="4" id="KW-0689">Ribosomal protein</keyword>
<dbReference type="PANTHER" id="PTHR43420">
    <property type="entry name" value="ACETYLTRANSFERASE"/>
    <property type="match status" value="1"/>
</dbReference>
<evidence type="ECO:0000313" key="5">
    <source>
        <dbReference type="Proteomes" id="UP000199706"/>
    </source>
</evidence>
<dbReference type="Gene3D" id="3.40.630.30">
    <property type="match status" value="1"/>
</dbReference>
<evidence type="ECO:0000259" key="3">
    <source>
        <dbReference type="PROSITE" id="PS51186"/>
    </source>
</evidence>
<keyword evidence="4" id="KW-0687">Ribonucleoprotein</keyword>
<dbReference type="SUPFAM" id="SSF55729">
    <property type="entry name" value="Acyl-CoA N-acyltransferases (Nat)"/>
    <property type="match status" value="1"/>
</dbReference>
<keyword evidence="1" id="KW-0808">Transferase</keyword>
<dbReference type="EMBL" id="FNCJ01000007">
    <property type="protein sequence ID" value="SDH17070.1"/>
    <property type="molecule type" value="Genomic_DNA"/>
</dbReference>
<name>A0A1G8A9P9_9BURK</name>
<dbReference type="GO" id="GO:0016747">
    <property type="term" value="F:acyltransferase activity, transferring groups other than amino-acyl groups"/>
    <property type="evidence" value="ECO:0007669"/>
    <property type="project" value="InterPro"/>
</dbReference>
<dbReference type="AlphaFoldDB" id="A0A1G8A9P9"/>
<dbReference type="RefSeq" id="WP_090685963.1">
    <property type="nucleotide sequence ID" value="NZ_CADERL010000020.1"/>
</dbReference>
<keyword evidence="2" id="KW-0012">Acyltransferase</keyword>
<protein>
    <submittedName>
        <fullName evidence="4">Ribosomal protein S18 acetylase RimI</fullName>
    </submittedName>
</protein>
<proteinExistence type="predicted"/>
<dbReference type="InterPro" id="IPR050680">
    <property type="entry name" value="YpeA/RimI_acetyltransf"/>
</dbReference>